<keyword evidence="3" id="KW-1185">Reference proteome</keyword>
<protein>
    <recommendedName>
        <fullName evidence="1">DUF4070 domain-containing protein</fullName>
    </recommendedName>
</protein>
<dbReference type="InterPro" id="IPR025274">
    <property type="entry name" value="DUF4070"/>
</dbReference>
<comment type="caution">
    <text evidence="2">The sequence shown here is derived from an EMBL/GenBank/DDBJ whole genome shotgun (WGS) entry which is preliminary data.</text>
</comment>
<gene>
    <name evidence="2" type="ORF">MUY34_16845</name>
</gene>
<dbReference type="Pfam" id="PF13282">
    <property type="entry name" value="DUF4070"/>
    <property type="match status" value="1"/>
</dbReference>
<evidence type="ECO:0000313" key="2">
    <source>
        <dbReference type="EMBL" id="MCK8482295.1"/>
    </source>
</evidence>
<accession>A0ABT0HD66</accession>
<name>A0ABT0HD66_9FLAO</name>
<dbReference type="EMBL" id="JALPQF010000034">
    <property type="protein sequence ID" value="MCK8482295.1"/>
    <property type="molecule type" value="Genomic_DNA"/>
</dbReference>
<reference evidence="2" key="1">
    <citation type="submission" date="2022-04" db="EMBL/GenBank/DDBJ databases">
        <authorList>
            <person name="Ren T."/>
        </authorList>
    </citation>
    <scope>NUCLEOTIDE SEQUENCE</scope>
    <source>
        <strain evidence="2">F63249</strain>
    </source>
</reference>
<dbReference type="Proteomes" id="UP001203687">
    <property type="component" value="Unassembled WGS sequence"/>
</dbReference>
<evidence type="ECO:0000259" key="1">
    <source>
        <dbReference type="Pfam" id="PF13282"/>
    </source>
</evidence>
<evidence type="ECO:0000313" key="3">
    <source>
        <dbReference type="Proteomes" id="UP001203687"/>
    </source>
</evidence>
<proteinExistence type="predicted"/>
<dbReference type="RefSeq" id="WP_248414013.1">
    <property type="nucleotide sequence ID" value="NZ_JALPQF010000034.1"/>
</dbReference>
<organism evidence="2 3">
    <name type="scientific">Psychroserpens algicola</name>
    <dbReference type="NCBI Taxonomy" id="1719034"/>
    <lineage>
        <taxon>Bacteria</taxon>
        <taxon>Pseudomonadati</taxon>
        <taxon>Bacteroidota</taxon>
        <taxon>Flavobacteriia</taxon>
        <taxon>Flavobacteriales</taxon>
        <taxon>Flavobacteriaceae</taxon>
        <taxon>Psychroserpens</taxon>
    </lineage>
</organism>
<sequence>MKTNLNLDFLYYQEQQILDGKDPNMETYEEQEDTFIDFVSTKPLSDVIKLFILSYKEKYAQHNFFAGCFYDIKTGMEQSTEPENIGEHDFFMSKEKMTRKDIEHIILRIFKDDYEKTNTRFLKELELVFTEPQDFNNAITNALAGKDFSINELEGRKLFIIENSAISEIEISPLKFVLRTNSEKWVAYYGW</sequence>
<feature type="domain" description="DUF4070" evidence="1">
    <location>
        <begin position="29"/>
        <end position="148"/>
    </location>
</feature>